<evidence type="ECO:0000313" key="2">
    <source>
        <dbReference type="Proteomes" id="UP000198640"/>
    </source>
</evidence>
<dbReference type="Proteomes" id="UP000198640">
    <property type="component" value="Unassembled WGS sequence"/>
</dbReference>
<gene>
    <name evidence="1" type="ORF">SAMN05421881_10462</name>
</gene>
<dbReference type="EMBL" id="FNOY01000046">
    <property type="protein sequence ID" value="SDY59992.1"/>
    <property type="molecule type" value="Genomic_DNA"/>
</dbReference>
<evidence type="ECO:0000313" key="1">
    <source>
        <dbReference type="EMBL" id="SDY59992.1"/>
    </source>
</evidence>
<proteinExistence type="predicted"/>
<sequence length="103" mass="11271">MTCTYTFTVRNSNGRCELVEERIDPAGRKKTTVYSGALKKIVYGPGVKTEYYAKKAPDGKCCVYQQDFRQVPGGWATSGSEKGPLFCEGGAPVTFQADCNVWG</sequence>
<keyword evidence="2" id="KW-1185">Reference proteome</keyword>
<reference evidence="1 2" key="1">
    <citation type="submission" date="2016-10" db="EMBL/GenBank/DDBJ databases">
        <authorList>
            <person name="de Groot N.N."/>
        </authorList>
    </citation>
    <scope>NUCLEOTIDE SEQUENCE [LARGE SCALE GENOMIC DNA]</scope>
    <source>
        <strain evidence="1 2">Nm1</strain>
    </source>
</reference>
<name>A0A1H3L6D0_9PROT</name>
<organism evidence="1 2">
    <name type="scientific">Nitrosomonas halophila</name>
    <dbReference type="NCBI Taxonomy" id="44576"/>
    <lineage>
        <taxon>Bacteria</taxon>
        <taxon>Pseudomonadati</taxon>
        <taxon>Pseudomonadota</taxon>
        <taxon>Betaproteobacteria</taxon>
        <taxon>Nitrosomonadales</taxon>
        <taxon>Nitrosomonadaceae</taxon>
        <taxon>Nitrosomonas</taxon>
    </lineage>
</organism>
<dbReference type="STRING" id="44576.SAMN05421881_10462"/>
<accession>A0A1H3L6D0</accession>
<protein>
    <submittedName>
        <fullName evidence="1">Uncharacterized protein</fullName>
    </submittedName>
</protein>
<dbReference type="AlphaFoldDB" id="A0A1H3L6D0"/>